<dbReference type="WBParaSite" id="SRDH1_37540.7">
    <property type="protein sequence ID" value="SRDH1_37540.7"/>
    <property type="gene ID" value="SRDH1_37540"/>
</dbReference>
<keyword evidence="2" id="KW-1185">Reference proteome</keyword>
<evidence type="ECO:0000313" key="3">
    <source>
        <dbReference type="WBParaSite" id="SRDH1_37540.7"/>
    </source>
</evidence>
<dbReference type="InterPro" id="IPR036188">
    <property type="entry name" value="FAD/NAD-bd_sf"/>
</dbReference>
<dbReference type="Pfam" id="PF01593">
    <property type="entry name" value="Amino_oxidase"/>
    <property type="match status" value="2"/>
</dbReference>
<sequence>MRVLPSFDYAFVPCPSYREDNLASRYHTVLQGLFRLRNQNQLPNNLARSLLKLLIMSEAIFCDVLILGAGISGLAAAKLLTNEGLKTIVLEARSRSGGRIHTVDLPSVTGKIHDKSVVDLGASYLHGCNNSQDVQPLFTLASRLKIATSPAAGDVLGTHRGWECPEVAVWRDNKSGKEIGLEEVADISFLLDRCLLYILMAANQKKQENRSSKTLATALPSALESCLHLLYKAGYRTSPTLSRREKGIFDSLFARYIAYVNPAHRLSPKLSLGPHFEADAMAGLALNVEQPTSVSKKIYLDWLREKKTYLSLNGSCKSIARRTDHKWEDRLVLDGFSKFVEFLASGVDIHYRCVARHVYWSNHTDFGKSDEEINIQLIHDNAASWSTKTLMDFVESSNLVCVDVAQYSGESSMLVFDRQSSRRYFARFCIITVPVGVLKGLDRRSAIHFHPCLPSRKRLAIDRLGIPKLGAETHNKVILMFNPSEIFWDRDTPHITCPGAYLHILNCDFYGNPGVLVAHVWGGSKLRITGRSDQAVVKTLLDLLGGMYPSQCPLPEPIYTHVTRWSEDPFSLGAYTAGEVGCSDADRQAYASSLPSTVCPKLLFAGEGTVDSSGGQQCTHGAFSSGVDRALDVLDCIQGGRCRLRDVRIIDYLTGHRYDLFPPHEMVRRTKKRKITNLTVDCKNSSANSSCKQESSLTKSVQSNQELVSTGSSDSLCSEGDSSSSILDFESVESCVLFPKPTRRSTRLTTWISSQASSSLRRESILMYHRKKHSGSFNVVNNCSRRCSKVMSTDNRAVSKIIDGKSQFSCFTGDHNSNLPSKSVSDSPPSSFSPTLLTKTRLSSIHTSSPLSDTTGCILIDCDENFRNFSPPLNSVSQSTKNVLEPDVKGSLFSDFLLSNNNCNMDSTLHSNMSLNNRSNEKIIDHIKPTNYEPVFGALPFTGTCNNSGLQTKSFSFKEALVIKGVPVPM</sequence>
<feature type="domain" description="Amine oxidase" evidence="1">
    <location>
        <begin position="420"/>
        <end position="633"/>
    </location>
</feature>
<reference evidence="2" key="1">
    <citation type="submission" date="2022-06" db="EMBL/GenBank/DDBJ databases">
        <authorList>
            <person name="Berger JAMES D."/>
            <person name="Berger JAMES D."/>
        </authorList>
    </citation>
    <scope>NUCLEOTIDE SEQUENCE [LARGE SCALE GENOMIC DNA]</scope>
</reference>
<dbReference type="SUPFAM" id="SSF54373">
    <property type="entry name" value="FAD-linked reductases, C-terminal domain"/>
    <property type="match status" value="1"/>
</dbReference>
<evidence type="ECO:0000259" key="1">
    <source>
        <dbReference type="Pfam" id="PF01593"/>
    </source>
</evidence>
<evidence type="ECO:0000313" key="2">
    <source>
        <dbReference type="Proteomes" id="UP000050792"/>
    </source>
</evidence>
<feature type="domain" description="Amine oxidase" evidence="1">
    <location>
        <begin position="71"/>
        <end position="362"/>
    </location>
</feature>
<dbReference type="Proteomes" id="UP000050792">
    <property type="component" value="Unassembled WGS sequence"/>
</dbReference>
<dbReference type="Gene3D" id="3.90.660.10">
    <property type="match status" value="1"/>
</dbReference>
<organism evidence="2 3">
    <name type="scientific">Schistosoma rodhaini</name>
    <dbReference type="NCBI Taxonomy" id="6188"/>
    <lineage>
        <taxon>Eukaryota</taxon>
        <taxon>Metazoa</taxon>
        <taxon>Spiralia</taxon>
        <taxon>Lophotrochozoa</taxon>
        <taxon>Platyhelminthes</taxon>
        <taxon>Trematoda</taxon>
        <taxon>Digenea</taxon>
        <taxon>Strigeidida</taxon>
        <taxon>Schistosomatoidea</taxon>
        <taxon>Schistosomatidae</taxon>
        <taxon>Schistosoma</taxon>
    </lineage>
</organism>
<proteinExistence type="predicted"/>
<dbReference type="InterPro" id="IPR050281">
    <property type="entry name" value="Flavin_monoamine_oxidase"/>
</dbReference>
<dbReference type="InterPro" id="IPR002937">
    <property type="entry name" value="Amino_oxidase"/>
</dbReference>
<dbReference type="PANTHER" id="PTHR10742">
    <property type="entry name" value="FLAVIN MONOAMINE OXIDASE"/>
    <property type="match status" value="1"/>
</dbReference>
<dbReference type="Gene3D" id="3.50.50.60">
    <property type="entry name" value="FAD/NAD(P)-binding domain"/>
    <property type="match status" value="1"/>
</dbReference>
<protein>
    <recommendedName>
        <fullName evidence="1">Amine oxidase domain-containing protein</fullName>
    </recommendedName>
</protein>
<dbReference type="PANTHER" id="PTHR10742:SF410">
    <property type="entry name" value="LYSINE-SPECIFIC HISTONE DEMETHYLASE 2"/>
    <property type="match status" value="1"/>
</dbReference>
<accession>A0AA85F609</accession>
<dbReference type="GO" id="GO:0016491">
    <property type="term" value="F:oxidoreductase activity"/>
    <property type="evidence" value="ECO:0007669"/>
    <property type="project" value="InterPro"/>
</dbReference>
<dbReference type="SUPFAM" id="SSF51905">
    <property type="entry name" value="FAD/NAD(P)-binding domain"/>
    <property type="match status" value="1"/>
</dbReference>
<name>A0AA85F609_9TREM</name>
<reference evidence="3" key="2">
    <citation type="submission" date="2023-11" db="UniProtKB">
        <authorList>
            <consortium name="WormBaseParasite"/>
        </authorList>
    </citation>
    <scope>IDENTIFICATION</scope>
</reference>
<dbReference type="AlphaFoldDB" id="A0AA85F609"/>